<dbReference type="PANTHER" id="PTHR38048">
    <property type="entry name" value="EXPRESSED PROTEIN"/>
    <property type="match status" value="1"/>
</dbReference>
<dbReference type="InterPro" id="IPR053206">
    <property type="entry name" value="Dimeric_xanthone_biosynth"/>
</dbReference>
<dbReference type="AlphaFoldDB" id="A0A9P6SNC7"/>
<reference evidence="1" key="1">
    <citation type="submission" date="2019-07" db="EMBL/GenBank/DDBJ databases">
        <title>Hyphodiscus hymeniophilus genome sequencing and assembly.</title>
        <authorList>
            <person name="Kramer G."/>
            <person name="Nodwell J."/>
        </authorList>
    </citation>
    <scope>NUCLEOTIDE SEQUENCE</scope>
    <source>
        <strain evidence="1">ATCC 34498</strain>
    </source>
</reference>
<evidence type="ECO:0000313" key="2">
    <source>
        <dbReference type="Proteomes" id="UP000785200"/>
    </source>
</evidence>
<protein>
    <recommendedName>
        <fullName evidence="3">Hemerythrin</fullName>
    </recommendedName>
</protein>
<evidence type="ECO:0000313" key="1">
    <source>
        <dbReference type="EMBL" id="KAG0646000.1"/>
    </source>
</evidence>
<accession>A0A9P6SNC7</accession>
<keyword evidence="2" id="KW-1185">Reference proteome</keyword>
<sequence length="246" mass="27913">MTKPWADRPFSLLSTPTDTEGVEFILSLKPQETKLTEAQISPQTVKVATEMALAHNVIVRNLNAVYLQAEGVKEAKDISDFIIFCQEFFFPRIEQYSGEKGIMDINLEQHKAFDAGLQRFNEYTKDLTPTNYDGKEIKSIINDFGPALTLHLTAEIESLLALDKQVICCCERDRAADVEQYRLTPVAFGGMDNTFEGGKHTWPPIPFFVPYLVKYVLARRYAGSWRFSPCTMWGVPKELPFATDEV</sequence>
<name>A0A9P6SNC7_9HELO</name>
<organism evidence="1 2">
    <name type="scientific">Hyphodiscus hymeniophilus</name>
    <dbReference type="NCBI Taxonomy" id="353542"/>
    <lineage>
        <taxon>Eukaryota</taxon>
        <taxon>Fungi</taxon>
        <taxon>Dikarya</taxon>
        <taxon>Ascomycota</taxon>
        <taxon>Pezizomycotina</taxon>
        <taxon>Leotiomycetes</taxon>
        <taxon>Helotiales</taxon>
        <taxon>Hyphodiscaceae</taxon>
        <taxon>Hyphodiscus</taxon>
    </lineage>
</organism>
<dbReference type="Proteomes" id="UP000785200">
    <property type="component" value="Unassembled WGS sequence"/>
</dbReference>
<proteinExistence type="predicted"/>
<comment type="caution">
    <text evidence="1">The sequence shown here is derived from an EMBL/GenBank/DDBJ whole genome shotgun (WGS) entry which is preliminary data.</text>
</comment>
<evidence type="ECO:0008006" key="3">
    <source>
        <dbReference type="Google" id="ProtNLM"/>
    </source>
</evidence>
<dbReference type="PANTHER" id="PTHR38048:SF2">
    <property type="entry name" value="HEMERYTHRIN-LIKE DOMAIN-CONTAINING PROTEIN"/>
    <property type="match status" value="1"/>
</dbReference>
<dbReference type="EMBL" id="VNKQ01000017">
    <property type="protein sequence ID" value="KAG0646000.1"/>
    <property type="molecule type" value="Genomic_DNA"/>
</dbReference>
<dbReference type="OrthoDB" id="58416at2759"/>
<gene>
    <name evidence="1" type="ORF">D0Z07_7767</name>
</gene>